<sequence>ESEKVQLRQLKAELERYLKEAQGKGAEWNKFADRARNDKKEARELKEAAARLSQMKFQAHQAAEMAEGGGRGEAAAPGKEK</sequence>
<dbReference type="EMBL" id="CAUYUJ010019270">
    <property type="protein sequence ID" value="CAK0889837.1"/>
    <property type="molecule type" value="Genomic_DNA"/>
</dbReference>
<accession>A0ABN9WW25</accession>
<evidence type="ECO:0000313" key="4">
    <source>
        <dbReference type="Proteomes" id="UP001189429"/>
    </source>
</evidence>
<dbReference type="Proteomes" id="UP001189429">
    <property type="component" value="Unassembled WGS sequence"/>
</dbReference>
<evidence type="ECO:0000256" key="2">
    <source>
        <dbReference type="SAM" id="MobiDB-lite"/>
    </source>
</evidence>
<gene>
    <name evidence="3" type="ORF">PCOR1329_LOCUS70256</name>
</gene>
<keyword evidence="4" id="KW-1185">Reference proteome</keyword>
<protein>
    <submittedName>
        <fullName evidence="3">Uncharacterized protein</fullName>
    </submittedName>
</protein>
<evidence type="ECO:0000313" key="3">
    <source>
        <dbReference type="EMBL" id="CAK0889837.1"/>
    </source>
</evidence>
<feature type="region of interest" description="Disordered" evidence="2">
    <location>
        <begin position="59"/>
        <end position="81"/>
    </location>
</feature>
<keyword evidence="1" id="KW-0175">Coiled coil</keyword>
<organism evidence="3 4">
    <name type="scientific">Prorocentrum cordatum</name>
    <dbReference type="NCBI Taxonomy" id="2364126"/>
    <lineage>
        <taxon>Eukaryota</taxon>
        <taxon>Sar</taxon>
        <taxon>Alveolata</taxon>
        <taxon>Dinophyceae</taxon>
        <taxon>Prorocentrales</taxon>
        <taxon>Prorocentraceae</taxon>
        <taxon>Prorocentrum</taxon>
    </lineage>
</organism>
<name>A0ABN9WW25_9DINO</name>
<feature type="non-terminal residue" evidence="3">
    <location>
        <position position="1"/>
    </location>
</feature>
<proteinExistence type="predicted"/>
<evidence type="ECO:0000256" key="1">
    <source>
        <dbReference type="SAM" id="Coils"/>
    </source>
</evidence>
<reference evidence="3" key="1">
    <citation type="submission" date="2023-10" db="EMBL/GenBank/DDBJ databases">
        <authorList>
            <person name="Chen Y."/>
            <person name="Shah S."/>
            <person name="Dougan E. K."/>
            <person name="Thang M."/>
            <person name="Chan C."/>
        </authorList>
    </citation>
    <scope>NUCLEOTIDE SEQUENCE [LARGE SCALE GENOMIC DNA]</scope>
</reference>
<comment type="caution">
    <text evidence="3">The sequence shown here is derived from an EMBL/GenBank/DDBJ whole genome shotgun (WGS) entry which is preliminary data.</text>
</comment>
<feature type="coiled-coil region" evidence="1">
    <location>
        <begin position="4"/>
        <end position="55"/>
    </location>
</feature>
<feature type="non-terminal residue" evidence="3">
    <location>
        <position position="81"/>
    </location>
</feature>